<keyword evidence="7 9" id="KW-1208">Phospholipid metabolism</keyword>
<dbReference type="GO" id="GO:0016740">
    <property type="term" value="F:transferase activity"/>
    <property type="evidence" value="ECO:0007669"/>
    <property type="project" value="UniProtKB-KW"/>
</dbReference>
<dbReference type="Pfam" id="PF01884">
    <property type="entry name" value="PcrB"/>
    <property type="match status" value="1"/>
</dbReference>
<comment type="catalytic activity">
    <reaction evidence="8 9">
        <text>sn-glycerol 1-phosphate + all-trans-heptaprenyl diphosphate = 3-heptaprenyl-sn-glycero-1-phosphate + diphosphate</text>
        <dbReference type="Rhea" id="RHEA:33495"/>
        <dbReference type="ChEBI" id="CHEBI:33019"/>
        <dbReference type="ChEBI" id="CHEBI:57685"/>
        <dbReference type="ChEBI" id="CHEBI:58206"/>
        <dbReference type="ChEBI" id="CHEBI:64781"/>
        <dbReference type="EC" id="2.5.1.n9"/>
    </reaction>
</comment>
<evidence type="ECO:0000256" key="1">
    <source>
        <dbReference type="ARBA" id="ARBA00022516"/>
    </source>
</evidence>
<evidence type="ECO:0000313" key="10">
    <source>
        <dbReference type="EMBL" id="MDQ0163219.1"/>
    </source>
</evidence>
<feature type="binding site" evidence="9">
    <location>
        <begin position="209"/>
        <end position="210"/>
    </location>
    <ligand>
        <name>sn-glycerol 1-phosphate</name>
        <dbReference type="ChEBI" id="CHEBI:57685"/>
    </ligand>
</feature>
<dbReference type="EC" id="2.5.1.n9" evidence="9"/>
<dbReference type="PANTHER" id="PTHR40029">
    <property type="match status" value="1"/>
</dbReference>
<dbReference type="SUPFAM" id="SSF51395">
    <property type="entry name" value="FMN-linked oxidoreductases"/>
    <property type="match status" value="1"/>
</dbReference>
<keyword evidence="4 9" id="KW-0460">Magnesium</keyword>
<dbReference type="Gene3D" id="3.20.20.390">
    <property type="entry name" value="FMN-linked oxidoreductases"/>
    <property type="match status" value="1"/>
</dbReference>
<evidence type="ECO:0000256" key="3">
    <source>
        <dbReference type="ARBA" id="ARBA00022723"/>
    </source>
</evidence>
<evidence type="ECO:0000256" key="2">
    <source>
        <dbReference type="ARBA" id="ARBA00022679"/>
    </source>
</evidence>
<dbReference type="PANTHER" id="PTHR40029:SF2">
    <property type="entry name" value="HEPTAPRENYLGLYCERYL PHOSPHATE SYNTHASE"/>
    <property type="match status" value="1"/>
</dbReference>
<comment type="caution">
    <text evidence="9">Lacks conserved residue(s) required for the propagation of feature annotation.</text>
</comment>
<evidence type="ECO:0000256" key="4">
    <source>
        <dbReference type="ARBA" id="ARBA00022842"/>
    </source>
</evidence>
<organism evidence="10 11">
    <name type="scientific">Aeribacillus alveayuensis</name>
    <dbReference type="NCBI Taxonomy" id="279215"/>
    <lineage>
        <taxon>Bacteria</taxon>
        <taxon>Bacillati</taxon>
        <taxon>Bacillota</taxon>
        <taxon>Bacilli</taxon>
        <taxon>Bacillales</taxon>
        <taxon>Bacillaceae</taxon>
        <taxon>Aeribacillus</taxon>
    </lineage>
</organism>
<dbReference type="InterPro" id="IPR008205">
    <property type="entry name" value="GGGP_HepGP_synthase"/>
</dbReference>
<dbReference type="NCBIfam" id="NF003197">
    <property type="entry name" value="PRK04169.1-1"/>
    <property type="match status" value="1"/>
</dbReference>
<evidence type="ECO:0000256" key="8">
    <source>
        <dbReference type="ARBA" id="ARBA00048318"/>
    </source>
</evidence>
<dbReference type="EMBL" id="JAUSTR010000011">
    <property type="protein sequence ID" value="MDQ0163219.1"/>
    <property type="molecule type" value="Genomic_DNA"/>
</dbReference>
<feature type="binding site" evidence="9">
    <location>
        <begin position="159"/>
        <end position="164"/>
    </location>
    <ligand>
        <name>sn-glycerol 1-phosphate</name>
        <dbReference type="ChEBI" id="CHEBI:57685"/>
    </ligand>
</feature>
<evidence type="ECO:0000256" key="7">
    <source>
        <dbReference type="ARBA" id="ARBA00023264"/>
    </source>
</evidence>
<dbReference type="Proteomes" id="UP001225646">
    <property type="component" value="Unassembled WGS sequence"/>
</dbReference>
<feature type="binding site" evidence="9">
    <location>
        <position position="189"/>
    </location>
    <ligand>
        <name>sn-glycerol 1-phosphate</name>
        <dbReference type="ChEBI" id="CHEBI:57685"/>
    </ligand>
</feature>
<dbReference type="NCBIfam" id="NF003199">
    <property type="entry name" value="PRK04169.1-3"/>
    <property type="match status" value="1"/>
</dbReference>
<evidence type="ECO:0000256" key="6">
    <source>
        <dbReference type="ARBA" id="ARBA00023209"/>
    </source>
</evidence>
<sequence>MYDINEWKHVFKLDPDKDIHDEHLEMICESNTDAVIVGGSDHVTEDNVLHLLSRIRRFLVPCVLEISNKESIVPGFDLYFIPTVLNSQNTKWITELHHEAVKEYGELMNWNDIFMEGYCILNEDCKAAKLAEANTSLDVEDVKAYARMAENMFHLPIFYLEYSGTYGDVEMVKAAKSCLQNTKLIYGGGIKNANQAKEMAKHADIVVVGNVIYENIEKALETVKAVKGE</sequence>
<comment type="cofactor">
    <cofactor evidence="9">
        <name>Mg(2+)</name>
        <dbReference type="ChEBI" id="CHEBI:18420"/>
    </cofactor>
</comment>
<protein>
    <recommendedName>
        <fullName evidence="9">Heptaprenylglyceryl phosphate synthase</fullName>
        <shortName evidence="9">HepGP synthase</shortName>
        <ecNumber evidence="9">2.5.1.n9</ecNumber>
    </recommendedName>
    <alternativeName>
        <fullName evidence="9">Glycerol-1-phosphate heptaprenyltransferase</fullName>
    </alternativeName>
</protein>
<comment type="function">
    <text evidence="9">Prenyltransferase that catalyzes in vivo the transfer of the heptaprenyl moiety of heptaprenyl pyrophosphate (HepPP; 35 carbon atoms) to the C3 hydroxyl of sn-glycerol-1-phosphate (G1P), producing heptaprenylglyceryl phosphate (HepGP). This reaction is an ether-bond-formation step in the biosynthesis of archaea-type G1P-based membrane lipids found in Bacillales.</text>
</comment>
<keyword evidence="5 9" id="KW-0443">Lipid metabolism</keyword>
<dbReference type="RefSeq" id="WP_044747712.1">
    <property type="nucleotide sequence ID" value="NZ_JAUSTR010000011.1"/>
</dbReference>
<dbReference type="InterPro" id="IPR039074">
    <property type="entry name" value="GGGP/HepGP_synthase_I"/>
</dbReference>
<keyword evidence="11" id="KW-1185">Reference proteome</keyword>
<name>A0ABT9VQQ1_9BACI</name>
<keyword evidence="3 9" id="KW-0479">Metal-binding</keyword>
<comment type="pathway">
    <text evidence="9">Membrane lipid metabolism; glycerophospholipid metabolism.</text>
</comment>
<reference evidence="10 11" key="1">
    <citation type="submission" date="2023-07" db="EMBL/GenBank/DDBJ databases">
        <title>Genomic Encyclopedia of Type Strains, Phase IV (KMG-IV): sequencing the most valuable type-strain genomes for metagenomic binning, comparative biology and taxonomic classification.</title>
        <authorList>
            <person name="Goeker M."/>
        </authorList>
    </citation>
    <scope>NUCLEOTIDE SEQUENCE [LARGE SCALE GENOMIC DNA]</scope>
    <source>
        <strain evidence="10 11">DSM 19092</strain>
    </source>
</reference>
<dbReference type="NCBIfam" id="TIGR01768">
    <property type="entry name" value="GGGP-family"/>
    <property type="match status" value="1"/>
</dbReference>
<feature type="binding site" evidence="9">
    <location>
        <position position="14"/>
    </location>
    <ligand>
        <name>Mg(2+)</name>
        <dbReference type="ChEBI" id="CHEBI:18420"/>
    </ligand>
</feature>
<comment type="similarity">
    <text evidence="9">Belongs to the GGGP/HepGP synthase family. Group I subfamily.</text>
</comment>
<comment type="subunit">
    <text evidence="9">Homodimer.</text>
</comment>
<dbReference type="CDD" id="cd02812">
    <property type="entry name" value="PcrB_like"/>
    <property type="match status" value="1"/>
</dbReference>
<dbReference type="HAMAP" id="MF_00112">
    <property type="entry name" value="GGGP_HepGP_synthase"/>
    <property type="match status" value="1"/>
</dbReference>
<dbReference type="InterPro" id="IPR038597">
    <property type="entry name" value="GGGP/HepGP_synthase_sf"/>
</dbReference>
<proteinExistence type="inferred from homology"/>
<evidence type="ECO:0000313" key="11">
    <source>
        <dbReference type="Proteomes" id="UP001225646"/>
    </source>
</evidence>
<evidence type="ECO:0000256" key="5">
    <source>
        <dbReference type="ARBA" id="ARBA00023098"/>
    </source>
</evidence>
<feature type="binding site" evidence="9">
    <location>
        <position position="12"/>
    </location>
    <ligand>
        <name>sn-glycerol 1-phosphate</name>
        <dbReference type="ChEBI" id="CHEBI:57685"/>
    </ligand>
</feature>
<accession>A0ABT9VQQ1</accession>
<gene>
    <name evidence="9" type="primary">pcrB</name>
    <name evidence="10" type="ORF">J2S06_002297</name>
</gene>
<feature type="binding site" evidence="9">
    <location>
        <position position="40"/>
    </location>
    <ligand>
        <name>Mg(2+)</name>
        <dbReference type="ChEBI" id="CHEBI:18420"/>
    </ligand>
</feature>
<keyword evidence="1 9" id="KW-0444">Lipid biosynthesis</keyword>
<comment type="caution">
    <text evidence="10">The sequence shown here is derived from an EMBL/GenBank/DDBJ whole genome shotgun (WGS) entry which is preliminary data.</text>
</comment>
<evidence type="ECO:0000256" key="9">
    <source>
        <dbReference type="HAMAP-Rule" id="MF_00112"/>
    </source>
</evidence>
<keyword evidence="2 9" id="KW-0808">Transferase</keyword>
<keyword evidence="6 9" id="KW-0594">Phospholipid biosynthesis</keyword>